<dbReference type="OrthoDB" id="2280553at2759"/>
<feature type="non-terminal residue" evidence="1">
    <location>
        <position position="264"/>
    </location>
</feature>
<dbReference type="STRING" id="35722.A0A0B7N1D9"/>
<reference evidence="1 2" key="1">
    <citation type="submission" date="2014-09" db="EMBL/GenBank/DDBJ databases">
        <authorList>
            <person name="Ellenberger Sabrina"/>
        </authorList>
    </citation>
    <scope>NUCLEOTIDE SEQUENCE [LARGE SCALE GENOMIC DNA]</scope>
    <source>
        <strain evidence="1 2">CBS 412.66</strain>
    </source>
</reference>
<evidence type="ECO:0008006" key="3">
    <source>
        <dbReference type="Google" id="ProtNLM"/>
    </source>
</evidence>
<protein>
    <recommendedName>
        <fullName evidence="3">Retrotransposon gag domain-containing protein</fullName>
    </recommendedName>
</protein>
<evidence type="ECO:0000313" key="2">
    <source>
        <dbReference type="Proteomes" id="UP000054107"/>
    </source>
</evidence>
<proteinExistence type="predicted"/>
<sequence length="264" mass="29441">SPVDAARKLVAKRDQYLSLISDMISGTDIDHADGQKHILEVRRQIEDLNKTISIIKQSVKLSGDRVAASFNNVATSGESGAGISLSKRDLPKFQLKSAATKYFPGEESYDSVFHFLRIFEKVVSSSGNDVETVWKRYLPLTIPYEYDLWLKQELLACVSWKEAQESFVKKFNNSLLRLNARRAVQSACMLGGETSEAYFNRFSRACVEAGYDLCDTSIADAFLNGFPDHWQIQITALLCTSFPGVTSWTTQQVASCAINILSTI</sequence>
<keyword evidence="2" id="KW-1185">Reference proteome</keyword>
<accession>A0A0B7N1D9</accession>
<dbReference type="AlphaFoldDB" id="A0A0B7N1D9"/>
<gene>
    <name evidence="1" type="primary">PARPA_02320.1 scaffold 4020</name>
</gene>
<dbReference type="EMBL" id="LN720648">
    <property type="protein sequence ID" value="CEP08909.1"/>
    <property type="molecule type" value="Genomic_DNA"/>
</dbReference>
<organism evidence="1 2">
    <name type="scientific">Parasitella parasitica</name>
    <dbReference type="NCBI Taxonomy" id="35722"/>
    <lineage>
        <taxon>Eukaryota</taxon>
        <taxon>Fungi</taxon>
        <taxon>Fungi incertae sedis</taxon>
        <taxon>Mucoromycota</taxon>
        <taxon>Mucoromycotina</taxon>
        <taxon>Mucoromycetes</taxon>
        <taxon>Mucorales</taxon>
        <taxon>Mucorineae</taxon>
        <taxon>Mucoraceae</taxon>
        <taxon>Parasitella</taxon>
    </lineage>
</organism>
<dbReference type="Proteomes" id="UP000054107">
    <property type="component" value="Unassembled WGS sequence"/>
</dbReference>
<feature type="non-terminal residue" evidence="1">
    <location>
        <position position="1"/>
    </location>
</feature>
<evidence type="ECO:0000313" key="1">
    <source>
        <dbReference type="EMBL" id="CEP08909.1"/>
    </source>
</evidence>
<name>A0A0B7N1D9_9FUNG</name>